<evidence type="ECO:0000259" key="3">
    <source>
        <dbReference type="Pfam" id="PF13202"/>
    </source>
</evidence>
<organism evidence="4 5">
    <name type="scientific">Bremerella volcania</name>
    <dbReference type="NCBI Taxonomy" id="2527984"/>
    <lineage>
        <taxon>Bacteria</taxon>
        <taxon>Pseudomonadati</taxon>
        <taxon>Planctomycetota</taxon>
        <taxon>Planctomycetia</taxon>
        <taxon>Pirellulales</taxon>
        <taxon>Pirellulaceae</taxon>
        <taxon>Bremerella</taxon>
    </lineage>
</organism>
<evidence type="ECO:0000313" key="5">
    <source>
        <dbReference type="Proteomes" id="UP000318626"/>
    </source>
</evidence>
<name>A0A518C2Q7_9BACT</name>
<gene>
    <name evidence="4" type="ORF">Pan97_04890</name>
</gene>
<dbReference type="RefSeq" id="WP_144978087.1">
    <property type="nucleotide sequence ID" value="NZ_CP036289.1"/>
</dbReference>
<evidence type="ECO:0000256" key="2">
    <source>
        <dbReference type="ARBA" id="ARBA00022737"/>
    </source>
</evidence>
<keyword evidence="2" id="KW-0677">Repeat</keyword>
<feature type="domain" description="EF-hand" evidence="3">
    <location>
        <begin position="537"/>
        <end position="554"/>
    </location>
</feature>
<dbReference type="PROSITE" id="PS00018">
    <property type="entry name" value="EF_HAND_1"/>
    <property type="match status" value="5"/>
</dbReference>
<sequence length="584" mass="66150">MRAFVSTFVLASLVIGIGGCNQRVAQTPPPKPAPPVVAKTIVDPLDLISLEDMAEPQAGLPFKLEPYVTPQRLLVFTSHGPIRVDVLLWIDDKPYDHALEELVDHVLTLADANQDGKATWEELANQPELRSGQFGNLSFEDPRQRKQNIDRYDTNRNGWVDRAEVPRMVSRSSARTEAFSVRRTSYAVNRSRTDSPLRQLLDENGNGVIDHDEITSAAHRLRLRDLDDDEIVTPMELITSSGSSMDDMTRRGDRRRFFGGQGMFTLDDNTPWNDLLYAMQENYERGGQLQLDKFPKDNLLHTIDADGDGVLHRDELPKLASLPPEYELTIRFGGDLKEQPRIAMVPFKKSSAEPITRTDEVAVNLGSDWLVFRTRDNVSSEFAHQQAENLLQIYDGNRDGYLEESELPEQGTNINFALADKDEDEKLYVEEIEASLLQRNWIQRCHIRLQGIDGDDPLFRAIDPNRDTRLSARELQQLKSQLSQMDVDQSQSVEFEEIPALLVFEFFRGDQDNNPVVPQLYSESQDATATSNLTPEWFQGMDYNGDGDISLREFLGTPAQFSELDADHDGFITDAEVLSHPNLF</sequence>
<dbReference type="Gene3D" id="1.10.238.10">
    <property type="entry name" value="EF-hand"/>
    <property type="match status" value="4"/>
</dbReference>
<proteinExistence type="predicted"/>
<dbReference type="Proteomes" id="UP000318626">
    <property type="component" value="Chromosome"/>
</dbReference>
<dbReference type="PANTHER" id="PTHR10827">
    <property type="entry name" value="RETICULOCALBIN"/>
    <property type="match status" value="1"/>
</dbReference>
<evidence type="ECO:0000313" key="4">
    <source>
        <dbReference type="EMBL" id="QDU73516.1"/>
    </source>
</evidence>
<dbReference type="PANTHER" id="PTHR10827:SF98">
    <property type="entry name" value="45 KDA CALCIUM-BINDING PROTEIN"/>
    <property type="match status" value="1"/>
</dbReference>
<keyword evidence="1" id="KW-0479">Metal-binding</keyword>
<dbReference type="InterPro" id="IPR002048">
    <property type="entry name" value="EF_hand_dom"/>
</dbReference>
<dbReference type="Pfam" id="PF13202">
    <property type="entry name" value="EF-hand_5"/>
    <property type="match status" value="2"/>
</dbReference>
<feature type="domain" description="EF-hand" evidence="3">
    <location>
        <begin position="560"/>
        <end position="576"/>
    </location>
</feature>
<dbReference type="GO" id="GO:0005509">
    <property type="term" value="F:calcium ion binding"/>
    <property type="evidence" value="ECO:0007669"/>
    <property type="project" value="InterPro"/>
</dbReference>
<dbReference type="KEGG" id="bvo:Pan97_04890"/>
<dbReference type="EMBL" id="CP036289">
    <property type="protein sequence ID" value="QDU73516.1"/>
    <property type="molecule type" value="Genomic_DNA"/>
</dbReference>
<dbReference type="InterPro" id="IPR011992">
    <property type="entry name" value="EF-hand-dom_pair"/>
</dbReference>
<dbReference type="PROSITE" id="PS51257">
    <property type="entry name" value="PROKAR_LIPOPROTEIN"/>
    <property type="match status" value="1"/>
</dbReference>
<dbReference type="OrthoDB" id="260830at2"/>
<dbReference type="InterPro" id="IPR018247">
    <property type="entry name" value="EF_Hand_1_Ca_BS"/>
</dbReference>
<dbReference type="SUPFAM" id="SSF47473">
    <property type="entry name" value="EF-hand"/>
    <property type="match status" value="2"/>
</dbReference>
<evidence type="ECO:0000256" key="1">
    <source>
        <dbReference type="ARBA" id="ARBA00022723"/>
    </source>
</evidence>
<accession>A0A518C2Q7</accession>
<reference evidence="5" key="1">
    <citation type="submission" date="2019-02" db="EMBL/GenBank/DDBJ databases">
        <title>Deep-cultivation of Planctomycetes and their phenomic and genomic characterization uncovers novel biology.</title>
        <authorList>
            <person name="Wiegand S."/>
            <person name="Jogler M."/>
            <person name="Boedeker C."/>
            <person name="Pinto D."/>
            <person name="Vollmers J."/>
            <person name="Rivas-Marin E."/>
            <person name="Kohn T."/>
            <person name="Peeters S.H."/>
            <person name="Heuer A."/>
            <person name="Rast P."/>
            <person name="Oberbeckmann S."/>
            <person name="Bunk B."/>
            <person name="Jeske O."/>
            <person name="Meyerdierks A."/>
            <person name="Storesund J.E."/>
            <person name="Kallscheuer N."/>
            <person name="Luecker S."/>
            <person name="Lage O.M."/>
            <person name="Pohl T."/>
            <person name="Merkel B.J."/>
            <person name="Hornburger P."/>
            <person name="Mueller R.-W."/>
            <person name="Bruemmer F."/>
            <person name="Labrenz M."/>
            <person name="Spormann A.M."/>
            <person name="Op den Camp H."/>
            <person name="Overmann J."/>
            <person name="Amann R."/>
            <person name="Jetten M.S.M."/>
            <person name="Mascher T."/>
            <person name="Medema M.H."/>
            <person name="Devos D.P."/>
            <person name="Kaster A.-K."/>
            <person name="Ovreas L."/>
            <person name="Rohde M."/>
            <person name="Galperin M.Y."/>
            <person name="Jogler C."/>
        </authorList>
    </citation>
    <scope>NUCLEOTIDE SEQUENCE [LARGE SCALE GENOMIC DNA]</scope>
    <source>
        <strain evidence="5">Pan97</strain>
    </source>
</reference>
<keyword evidence="5" id="KW-1185">Reference proteome</keyword>
<protein>
    <submittedName>
        <fullName evidence="4">Transaldolase/EF-hand domain-containing protein</fullName>
    </submittedName>
</protein>
<dbReference type="AlphaFoldDB" id="A0A518C2Q7"/>